<accession>A0A450TC94</accession>
<dbReference type="EMBL" id="CAADEZ010000342">
    <property type="protein sequence ID" value="VFJ63851.1"/>
    <property type="molecule type" value="Genomic_DNA"/>
</dbReference>
<sequence length="199" mass="22256">MSYSEFTIETIEEQFALEIVEDCDLFLDSMPVEVPALLTQVLERFVPLAITINTEKARSELIIAPILAEFKLGFKEKLSLFSGIDFTVDQGSGLSGRCDYILSRSKGQLALGAPVLMIVEAENENIIGGIPQCIAEMIAAHLFNRQRRTLIETVYGIVTTGSLWRFLKLTDNRAYVDRVEYPLKQLDKIMGILTEVGGY</sequence>
<evidence type="ECO:0000313" key="1">
    <source>
        <dbReference type="EMBL" id="VFJ63851.1"/>
    </source>
</evidence>
<name>A0A450TC94_9GAMM</name>
<evidence type="ECO:0000313" key="3">
    <source>
        <dbReference type="EMBL" id="VFK14933.1"/>
    </source>
</evidence>
<proteinExistence type="predicted"/>
<dbReference type="EMBL" id="CAADFA010000369">
    <property type="protein sequence ID" value="VFJ64451.1"/>
    <property type="molecule type" value="Genomic_DNA"/>
</dbReference>
<protein>
    <submittedName>
        <fullName evidence="2">Uncharacterized protein</fullName>
    </submittedName>
</protein>
<organism evidence="2">
    <name type="scientific">Candidatus Kentrum sp. FM</name>
    <dbReference type="NCBI Taxonomy" id="2126340"/>
    <lineage>
        <taxon>Bacteria</taxon>
        <taxon>Pseudomonadati</taxon>
        <taxon>Pseudomonadota</taxon>
        <taxon>Gammaproteobacteria</taxon>
        <taxon>Candidatus Kentrum</taxon>
    </lineage>
</organism>
<gene>
    <name evidence="1" type="ORF">BECKFM1743A_GA0114220_103423</name>
    <name evidence="3" type="ORF">BECKFM1743B_GA0114221_103464</name>
    <name evidence="2" type="ORF">BECKFM1743C_GA0114222_103693</name>
</gene>
<reference evidence="2" key="1">
    <citation type="submission" date="2019-02" db="EMBL/GenBank/DDBJ databases">
        <authorList>
            <person name="Gruber-Vodicka R. H."/>
            <person name="Seah K. B. B."/>
        </authorList>
    </citation>
    <scope>NUCLEOTIDE SEQUENCE</scope>
    <source>
        <strain evidence="1">BECK_BZ163</strain>
        <strain evidence="3">BECK_BZ164</strain>
        <strain evidence="2">BECK_BZ165</strain>
    </source>
</reference>
<dbReference type="AlphaFoldDB" id="A0A450TC94"/>
<evidence type="ECO:0000313" key="2">
    <source>
        <dbReference type="EMBL" id="VFJ64451.1"/>
    </source>
</evidence>
<dbReference type="EMBL" id="CAADFL010000346">
    <property type="protein sequence ID" value="VFK14933.1"/>
    <property type="molecule type" value="Genomic_DNA"/>
</dbReference>